<keyword evidence="2" id="KW-1185">Reference proteome</keyword>
<dbReference type="Proteomes" id="UP000467164">
    <property type="component" value="Chromosome"/>
</dbReference>
<organism evidence="1 2">
    <name type="scientific">Mycobacterium shottsii</name>
    <dbReference type="NCBI Taxonomy" id="133549"/>
    <lineage>
        <taxon>Bacteria</taxon>
        <taxon>Bacillati</taxon>
        <taxon>Actinomycetota</taxon>
        <taxon>Actinomycetes</taxon>
        <taxon>Mycobacteriales</taxon>
        <taxon>Mycobacteriaceae</taxon>
        <taxon>Mycobacterium</taxon>
        <taxon>Mycobacterium ulcerans group</taxon>
    </lineage>
</organism>
<sequence length="115" mass="11961">MTTSKNPVTVDAPVLAAAGDALRGLSFPSPPKPPIGLEMDYAVIAANEVLPHIYFAVKDVLNTAQSTLHQLGANIVTAANTYTNTDKTLGEQLSQYKFQPPAAANPAPAGTGVED</sequence>
<evidence type="ECO:0000313" key="2">
    <source>
        <dbReference type="Proteomes" id="UP000467164"/>
    </source>
</evidence>
<dbReference type="RefSeq" id="WP_012392194.1">
    <property type="nucleotide sequence ID" value="NZ_AP022572.1"/>
</dbReference>
<gene>
    <name evidence="1" type="ORF">MSHO_12330</name>
</gene>
<evidence type="ECO:0000313" key="1">
    <source>
        <dbReference type="EMBL" id="BBX55888.1"/>
    </source>
</evidence>
<reference evidence="1 2" key="1">
    <citation type="journal article" date="2019" name="Emerg. Microbes Infect.">
        <title>Comprehensive subspecies identification of 175 nontuberculous mycobacteria species based on 7547 genomic profiles.</title>
        <authorList>
            <person name="Matsumoto Y."/>
            <person name="Kinjo T."/>
            <person name="Motooka D."/>
            <person name="Nabeya D."/>
            <person name="Jung N."/>
            <person name="Uechi K."/>
            <person name="Horii T."/>
            <person name="Iida T."/>
            <person name="Fujita J."/>
            <person name="Nakamura S."/>
        </authorList>
    </citation>
    <scope>NUCLEOTIDE SEQUENCE [LARGE SCALE GENOMIC DNA]</scope>
    <source>
        <strain evidence="1 2">JCM 12657</strain>
    </source>
</reference>
<evidence type="ECO:0008006" key="3">
    <source>
        <dbReference type="Google" id="ProtNLM"/>
    </source>
</evidence>
<protein>
    <recommendedName>
        <fullName evidence="3">ESX-1 secretion-associated protein</fullName>
    </recommendedName>
</protein>
<dbReference type="KEGG" id="msho:MSHO_12330"/>
<dbReference type="AlphaFoldDB" id="A0A7I7L842"/>
<proteinExistence type="predicted"/>
<accession>A0A7I7L842</accession>
<dbReference type="EMBL" id="AP022572">
    <property type="protein sequence ID" value="BBX55888.1"/>
    <property type="molecule type" value="Genomic_DNA"/>
</dbReference>
<name>A0A7I7L842_9MYCO</name>